<evidence type="ECO:0000313" key="2">
    <source>
        <dbReference type="EnsemblPlants" id="LPERR03G13560.1"/>
    </source>
</evidence>
<evidence type="ECO:0000313" key="3">
    <source>
        <dbReference type="Proteomes" id="UP000032180"/>
    </source>
</evidence>
<dbReference type="HOGENOM" id="CLU_2349808_0_0_1"/>
<dbReference type="AlphaFoldDB" id="A0A0D9VTF3"/>
<evidence type="ECO:0000256" key="1">
    <source>
        <dbReference type="SAM" id="MobiDB-lite"/>
    </source>
</evidence>
<keyword evidence="3" id="KW-1185">Reference proteome</keyword>
<feature type="region of interest" description="Disordered" evidence="1">
    <location>
        <begin position="67"/>
        <end position="109"/>
    </location>
</feature>
<dbReference type="EnsemblPlants" id="LPERR03G13560.1">
    <property type="protein sequence ID" value="LPERR03G13560.1"/>
    <property type="gene ID" value="LPERR03G13560"/>
</dbReference>
<sequence>MWLGRSLCCRRGVAEVTSSHAGHKSEDLLDGGGNLKEQGGGVEHLQRVLFFVSKLQLRCAHPPWKHLGRAGDHDSSAARAMPARWRLPSNSVNDSTGGRAHASGTATLT</sequence>
<reference evidence="2" key="3">
    <citation type="submission" date="2015-04" db="UniProtKB">
        <authorList>
            <consortium name="EnsemblPlants"/>
        </authorList>
    </citation>
    <scope>IDENTIFICATION</scope>
</reference>
<dbReference type="Proteomes" id="UP000032180">
    <property type="component" value="Chromosome 3"/>
</dbReference>
<accession>A0A0D9VTF3</accession>
<reference evidence="2 3" key="1">
    <citation type="submission" date="2012-08" db="EMBL/GenBank/DDBJ databases">
        <title>Oryza genome evolution.</title>
        <authorList>
            <person name="Wing R.A."/>
        </authorList>
    </citation>
    <scope>NUCLEOTIDE SEQUENCE</scope>
</reference>
<dbReference type="Gramene" id="LPERR03G13560.1">
    <property type="protein sequence ID" value="LPERR03G13560.1"/>
    <property type="gene ID" value="LPERR03G13560"/>
</dbReference>
<name>A0A0D9VTF3_9ORYZ</name>
<protein>
    <submittedName>
        <fullName evidence="2">Uncharacterized protein</fullName>
    </submittedName>
</protein>
<proteinExistence type="predicted"/>
<organism evidence="2 3">
    <name type="scientific">Leersia perrieri</name>
    <dbReference type="NCBI Taxonomy" id="77586"/>
    <lineage>
        <taxon>Eukaryota</taxon>
        <taxon>Viridiplantae</taxon>
        <taxon>Streptophyta</taxon>
        <taxon>Embryophyta</taxon>
        <taxon>Tracheophyta</taxon>
        <taxon>Spermatophyta</taxon>
        <taxon>Magnoliopsida</taxon>
        <taxon>Liliopsida</taxon>
        <taxon>Poales</taxon>
        <taxon>Poaceae</taxon>
        <taxon>BOP clade</taxon>
        <taxon>Oryzoideae</taxon>
        <taxon>Oryzeae</taxon>
        <taxon>Oryzinae</taxon>
        <taxon>Leersia</taxon>
    </lineage>
</organism>
<reference evidence="3" key="2">
    <citation type="submission" date="2013-12" db="EMBL/GenBank/DDBJ databases">
        <authorList>
            <person name="Yu Y."/>
            <person name="Lee S."/>
            <person name="de Baynast K."/>
            <person name="Wissotski M."/>
            <person name="Liu L."/>
            <person name="Talag J."/>
            <person name="Goicoechea J."/>
            <person name="Angelova A."/>
            <person name="Jetty R."/>
            <person name="Kudrna D."/>
            <person name="Golser W."/>
            <person name="Rivera L."/>
            <person name="Zhang J."/>
            <person name="Wing R."/>
        </authorList>
    </citation>
    <scope>NUCLEOTIDE SEQUENCE</scope>
</reference>